<evidence type="ECO:0000259" key="2">
    <source>
        <dbReference type="Pfam" id="PF13581"/>
    </source>
</evidence>
<evidence type="ECO:0000313" key="3">
    <source>
        <dbReference type="EMBL" id="MBC9714775.1"/>
    </source>
</evidence>
<dbReference type="InterPro" id="IPR036890">
    <property type="entry name" value="HATPase_C_sf"/>
</dbReference>
<dbReference type="PANTHER" id="PTHR35526">
    <property type="entry name" value="ANTI-SIGMA-F FACTOR RSBW-RELATED"/>
    <property type="match status" value="1"/>
</dbReference>
<name>A0ABR7SJA0_9ACTN</name>
<gene>
    <name evidence="3" type="ORF">H9Y04_19670</name>
</gene>
<evidence type="ECO:0000256" key="1">
    <source>
        <dbReference type="ARBA" id="ARBA00022527"/>
    </source>
</evidence>
<keyword evidence="1" id="KW-0808">Transferase</keyword>
<keyword evidence="1" id="KW-0418">Kinase</keyword>
<dbReference type="Pfam" id="PF13581">
    <property type="entry name" value="HATPase_c_2"/>
    <property type="match status" value="1"/>
</dbReference>
<dbReference type="PANTHER" id="PTHR35526:SF3">
    <property type="entry name" value="ANTI-SIGMA-F FACTOR RSBW"/>
    <property type="match status" value="1"/>
</dbReference>
<dbReference type="Proteomes" id="UP000642284">
    <property type="component" value="Unassembled WGS sequence"/>
</dbReference>
<dbReference type="EMBL" id="JACTVJ010000010">
    <property type="protein sequence ID" value="MBC9714775.1"/>
    <property type="molecule type" value="Genomic_DNA"/>
</dbReference>
<sequence length="125" mass="13528">MEYTLPRAAASAGRARELTTAFLARPHCRVAVFDQRRVHEATLVVSELVANATEHGRSGCRLRLAVSADRVIVEVDDDNPDRPQVRSGEDLAERGRGLAIVRHLSDSLEFIGAGEGKTVRAVLAG</sequence>
<reference evidence="3 4" key="1">
    <citation type="submission" date="2020-08" db="EMBL/GenBank/DDBJ databases">
        <title>Genemic of Streptomyces polyaspartic.</title>
        <authorList>
            <person name="Liu W."/>
        </authorList>
    </citation>
    <scope>NUCLEOTIDE SEQUENCE [LARGE SCALE GENOMIC DNA]</scope>
    <source>
        <strain evidence="3 4">TRM66268-LWL</strain>
    </source>
</reference>
<keyword evidence="1" id="KW-0723">Serine/threonine-protein kinase</keyword>
<dbReference type="GO" id="GO:0005524">
    <property type="term" value="F:ATP binding"/>
    <property type="evidence" value="ECO:0007669"/>
    <property type="project" value="UniProtKB-KW"/>
</dbReference>
<dbReference type="InterPro" id="IPR003594">
    <property type="entry name" value="HATPase_dom"/>
</dbReference>
<feature type="domain" description="Histidine kinase/HSP90-like ATPase" evidence="2">
    <location>
        <begin position="11"/>
        <end position="122"/>
    </location>
</feature>
<keyword evidence="3" id="KW-0067">ATP-binding</keyword>
<comment type="caution">
    <text evidence="3">The sequence shown here is derived from an EMBL/GenBank/DDBJ whole genome shotgun (WGS) entry which is preliminary data.</text>
</comment>
<proteinExistence type="predicted"/>
<keyword evidence="3" id="KW-0547">Nucleotide-binding</keyword>
<dbReference type="SUPFAM" id="SSF55874">
    <property type="entry name" value="ATPase domain of HSP90 chaperone/DNA topoisomerase II/histidine kinase"/>
    <property type="match status" value="1"/>
</dbReference>
<keyword evidence="4" id="KW-1185">Reference proteome</keyword>
<evidence type="ECO:0000313" key="4">
    <source>
        <dbReference type="Proteomes" id="UP000642284"/>
    </source>
</evidence>
<dbReference type="InterPro" id="IPR050267">
    <property type="entry name" value="Anti-sigma-factor_SerPK"/>
</dbReference>
<accession>A0ABR7SJA0</accession>
<protein>
    <submittedName>
        <fullName evidence="3">ATP-binding protein</fullName>
    </submittedName>
</protein>
<organism evidence="3 4">
    <name type="scientific">Streptomyces polyasparticus</name>
    <dbReference type="NCBI Taxonomy" id="2767826"/>
    <lineage>
        <taxon>Bacteria</taxon>
        <taxon>Bacillati</taxon>
        <taxon>Actinomycetota</taxon>
        <taxon>Actinomycetes</taxon>
        <taxon>Kitasatosporales</taxon>
        <taxon>Streptomycetaceae</taxon>
        <taxon>Streptomyces</taxon>
    </lineage>
</organism>
<dbReference type="CDD" id="cd16936">
    <property type="entry name" value="HATPase_RsbW-like"/>
    <property type="match status" value="1"/>
</dbReference>
<dbReference type="Gene3D" id="3.30.565.10">
    <property type="entry name" value="Histidine kinase-like ATPase, C-terminal domain"/>
    <property type="match status" value="1"/>
</dbReference>